<dbReference type="Proteomes" id="UP000256805">
    <property type="component" value="Unassembled WGS sequence"/>
</dbReference>
<protein>
    <submittedName>
        <fullName evidence="1">Uncharacterized protein</fullName>
    </submittedName>
</protein>
<sequence>MLPRSGFLNVFYFTPKCISFPRDFVYLSFAFRTEMFLAYLQDLILIPFGRFVIAALQYKPTPRSA</sequence>
<name>A0A375J2A0_9BURK</name>
<dbReference type="AlphaFoldDB" id="A0A375J2A0"/>
<organism evidence="1 2">
    <name type="scientific">Cupriavidus taiwanensis</name>
    <dbReference type="NCBI Taxonomy" id="164546"/>
    <lineage>
        <taxon>Bacteria</taxon>
        <taxon>Pseudomonadati</taxon>
        <taxon>Pseudomonadota</taxon>
        <taxon>Betaproteobacteria</taxon>
        <taxon>Burkholderiales</taxon>
        <taxon>Burkholderiaceae</taxon>
        <taxon>Cupriavidus</taxon>
    </lineage>
</organism>
<evidence type="ECO:0000313" key="1">
    <source>
        <dbReference type="EMBL" id="SPR98782.1"/>
    </source>
</evidence>
<dbReference type="EMBL" id="OVTA01000026">
    <property type="protein sequence ID" value="SPR98782.1"/>
    <property type="molecule type" value="Genomic_DNA"/>
</dbReference>
<proteinExistence type="predicted"/>
<gene>
    <name evidence="1" type="ORF">CBM2634_A40063</name>
</gene>
<evidence type="ECO:0000313" key="2">
    <source>
        <dbReference type="Proteomes" id="UP000256805"/>
    </source>
</evidence>
<reference evidence="1 2" key="1">
    <citation type="submission" date="2018-01" db="EMBL/GenBank/DDBJ databases">
        <authorList>
            <person name="Gaut B.S."/>
            <person name="Morton B.R."/>
            <person name="Clegg M.T."/>
            <person name="Duvall M.R."/>
        </authorList>
    </citation>
    <scope>NUCLEOTIDE SEQUENCE [LARGE SCALE GENOMIC DNA]</scope>
    <source>
        <strain evidence="1">Cupriavidus taiwanensis cmp 52</strain>
    </source>
</reference>
<accession>A0A375J2A0</accession>